<reference evidence="2 4" key="1">
    <citation type="journal article" date="2018" name="Vet. Microbiol.">
        <title>Clonal diversity and geographic distribution of methicillin-resistant Staphylococcus pseudintermedius from Australian animals: Discovery of novel sequence types.</title>
        <authorList>
            <person name="Worthing K.A."/>
            <person name="Abraham S."/>
            <person name="Coombs G.W."/>
            <person name="Pang S."/>
            <person name="Saputra S."/>
            <person name="Jordan D."/>
            <person name="Trott D.J."/>
            <person name="Norris J.M."/>
        </authorList>
    </citation>
    <scope>NUCLEOTIDE SEQUENCE [LARGE SCALE GENOMIC DNA]</scope>
    <source>
        <strain evidence="2 4">ST525 1</strain>
    </source>
</reference>
<reference evidence="3" key="2">
    <citation type="journal article" date="2018" name="Vet. Microbiol.">
        <title>Methicillin-resistant staphylococci amongst veterinary personnel, personnel-owned pets, patients and the hospital environment of two small animal veterinary hospitals.</title>
        <authorList>
            <person name="Worthing K.A."/>
            <person name="Brown J."/>
            <person name="Gerber L."/>
            <person name="Abraham S."/>
            <person name="Trott D."/>
            <person name="Norris J.M."/>
        </authorList>
    </citation>
    <scope>NUCLEOTIDE SEQUENCE</scope>
    <source>
        <strain evidence="3">ST496-2</strain>
    </source>
</reference>
<dbReference type="EMBL" id="QEIT01000034">
    <property type="protein sequence ID" value="PWZ74669.1"/>
    <property type="molecule type" value="Genomic_DNA"/>
</dbReference>
<protein>
    <recommendedName>
        <fullName evidence="7">Integrase</fullName>
    </recommendedName>
</protein>
<comment type="caution">
    <text evidence="2">The sequence shown here is derived from an EMBL/GenBank/DDBJ whole genome shotgun (WGS) entry which is preliminary data.</text>
</comment>
<sequence>MSEIRRGSISAKFAAELRKEVANDFGGGQTDSLDYYFEKFMRHQVTKDLSKHTIKYYNERYSIYRKWRVDNDEDLTLDVIN</sequence>
<organism evidence="2 4">
    <name type="scientific">Staphylococcus pseudintermedius</name>
    <dbReference type="NCBI Taxonomy" id="283734"/>
    <lineage>
        <taxon>Bacteria</taxon>
        <taxon>Bacillati</taxon>
        <taxon>Bacillota</taxon>
        <taxon>Bacilli</taxon>
        <taxon>Bacillales</taxon>
        <taxon>Staphylococcaceae</taxon>
        <taxon>Staphylococcus</taxon>
        <taxon>Staphylococcus intermedius group</taxon>
    </lineage>
</organism>
<dbReference type="EMBL" id="QQPC01000028">
    <property type="protein sequence ID" value="REA82425.1"/>
    <property type="molecule type" value="Genomic_DNA"/>
</dbReference>
<evidence type="ECO:0000313" key="3">
    <source>
        <dbReference type="EMBL" id="REA82425.1"/>
    </source>
</evidence>
<evidence type="ECO:0008006" key="7">
    <source>
        <dbReference type="Google" id="ProtNLM"/>
    </source>
</evidence>
<accession>A0A166MJP0</accession>
<dbReference type="Proteomes" id="UP000256409">
    <property type="component" value="Unassembled WGS sequence"/>
</dbReference>
<gene>
    <name evidence="2" type="ORF">DD902_07660</name>
    <name evidence="3" type="ORF">DV961_04960</name>
    <name evidence="1" type="ORF">EGV54_11070</name>
</gene>
<evidence type="ECO:0000313" key="5">
    <source>
        <dbReference type="Proteomes" id="UP000256409"/>
    </source>
</evidence>
<evidence type="ECO:0000313" key="4">
    <source>
        <dbReference type="Proteomes" id="UP000246800"/>
    </source>
</evidence>
<evidence type="ECO:0000313" key="2">
    <source>
        <dbReference type="EMBL" id="PWZ74669.1"/>
    </source>
</evidence>
<proteinExistence type="predicted"/>
<reference evidence="1 6" key="4">
    <citation type="submission" date="2018-11" db="EMBL/GenBank/DDBJ databases">
        <authorList>
            <consortium name="Veterinary Laboratory Investigation and Response Network"/>
        </authorList>
    </citation>
    <scope>NUCLEOTIDE SEQUENCE [LARGE SCALE GENOMIC DNA]</scope>
    <source>
        <strain evidence="1 6">SPSE-18-VL-LA-PA-Ryan-0021</strain>
    </source>
</reference>
<dbReference type="Proteomes" id="UP000600220">
    <property type="component" value="Unassembled WGS sequence"/>
</dbReference>
<dbReference type="Proteomes" id="UP000246800">
    <property type="component" value="Unassembled WGS sequence"/>
</dbReference>
<dbReference type="EMBL" id="AAXKXX010000021">
    <property type="protein sequence ID" value="EGQ4385603.1"/>
    <property type="molecule type" value="Genomic_DNA"/>
</dbReference>
<dbReference type="AlphaFoldDB" id="A0A166MJP0"/>
<keyword evidence="6" id="KW-1185">Reference proteome</keyword>
<name>A0A166MJP0_STAPS</name>
<evidence type="ECO:0000313" key="1">
    <source>
        <dbReference type="EMBL" id="EGQ4385603.1"/>
    </source>
</evidence>
<dbReference type="GeneID" id="93823248"/>
<reference evidence="5" key="3">
    <citation type="journal article" date="2018" name="Vet. Microbiol.">
        <title>Molecular epidemiology of methicillin-resistant staphylococci amongst veterinary personnel, personnel-owned pets, patients and the hospital environment of two companion animal veterinary hospitals.</title>
        <authorList>
            <person name="Worthing K.A."/>
            <person name="Brown J."/>
            <person name="Gerber L."/>
            <person name="Abraham S."/>
            <person name="Trott D."/>
            <person name="Norris J.M."/>
        </authorList>
    </citation>
    <scope>NUCLEOTIDE SEQUENCE [LARGE SCALE GENOMIC DNA]</scope>
    <source>
        <strain evidence="5">ST496-2</strain>
    </source>
</reference>
<evidence type="ECO:0000313" key="6">
    <source>
        <dbReference type="Proteomes" id="UP000600220"/>
    </source>
</evidence>
<dbReference type="RefSeq" id="WP_014613511.1">
    <property type="nucleotide sequence ID" value="NZ_AP019372.1"/>
</dbReference>